<evidence type="ECO:0000256" key="1">
    <source>
        <dbReference type="ARBA" id="ARBA00004123"/>
    </source>
</evidence>
<comment type="subcellular location">
    <subcellularLocation>
        <location evidence="1 7">Nucleus</location>
    </subcellularLocation>
</comment>
<dbReference type="Pfam" id="PF08221">
    <property type="entry name" value="HTH_9"/>
    <property type="match status" value="1"/>
</dbReference>
<dbReference type="GO" id="GO:0005666">
    <property type="term" value="C:RNA polymerase III complex"/>
    <property type="evidence" value="ECO:0007669"/>
    <property type="project" value="UniProtKB-UniRule"/>
</dbReference>
<evidence type="ECO:0000313" key="9">
    <source>
        <dbReference type="EMBL" id="CAB3265031.1"/>
    </source>
</evidence>
<dbReference type="EMBL" id="LR789169">
    <property type="protein sequence ID" value="CAB3265031.1"/>
    <property type="molecule type" value="mRNA"/>
</dbReference>
<sequence>MCSVETDLSQNLIEEYFGVIVAKVARFLCENGWQTMRSVTNGLKLKTDQVRKSLCVLIQHKLAEFQVYKGTSVEYRCCVDLVLKLIIKKKIIYTSKLLYGDAAELIVEETLQHGIILMSTVVQNVSERLQSDDTENVTISKVKTAFNQLVQSRFIIREPFVVEPEEDIRPIIPTLQPNINDLFTVPVISDNSLKRKHNEDENLPQAKRQKTVDTAKVNIMRHNYLFL</sequence>
<keyword evidence="5 7" id="KW-0804">Transcription</keyword>
<feature type="domain" description="RNA polymerase III subunit RPC82-related helix-turn-helix" evidence="8">
    <location>
        <begin position="8"/>
        <end position="65"/>
    </location>
</feature>
<keyword evidence="4 7" id="KW-0240">DNA-directed RNA polymerase</keyword>
<evidence type="ECO:0000256" key="7">
    <source>
        <dbReference type="RuleBase" id="RU367076"/>
    </source>
</evidence>
<dbReference type="PANTHER" id="PTHR12949">
    <property type="entry name" value="RNA POLYMERASE III DNA DIRECTED -RELATED"/>
    <property type="match status" value="1"/>
</dbReference>
<dbReference type="Gene3D" id="1.10.10.10">
    <property type="entry name" value="Winged helix-like DNA-binding domain superfamily/Winged helix DNA-binding domain"/>
    <property type="match status" value="2"/>
</dbReference>
<evidence type="ECO:0000256" key="5">
    <source>
        <dbReference type="ARBA" id="ARBA00023163"/>
    </source>
</evidence>
<evidence type="ECO:0000259" key="8">
    <source>
        <dbReference type="Pfam" id="PF08221"/>
    </source>
</evidence>
<organism evidence="9">
    <name type="scientific">Phallusia mammillata</name>
    <dbReference type="NCBI Taxonomy" id="59560"/>
    <lineage>
        <taxon>Eukaryota</taxon>
        <taxon>Metazoa</taxon>
        <taxon>Chordata</taxon>
        <taxon>Tunicata</taxon>
        <taxon>Ascidiacea</taxon>
        <taxon>Phlebobranchia</taxon>
        <taxon>Ascidiidae</taxon>
        <taxon>Phallusia</taxon>
    </lineage>
</organism>
<evidence type="ECO:0000256" key="4">
    <source>
        <dbReference type="ARBA" id="ARBA00022478"/>
    </source>
</evidence>
<dbReference type="GO" id="GO:0003697">
    <property type="term" value="F:single-stranded DNA binding"/>
    <property type="evidence" value="ECO:0007669"/>
    <property type="project" value="UniProtKB-UniRule"/>
</dbReference>
<keyword evidence="6 7" id="KW-0539">Nucleus</keyword>
<protein>
    <recommendedName>
        <fullName evidence="3 7">DNA-directed RNA polymerase III subunit RPC3</fullName>
        <shortName evidence="7">RNA polymerase III subunit C3</shortName>
    </recommendedName>
</protein>
<proteinExistence type="evidence at transcript level"/>
<reference evidence="9" key="1">
    <citation type="submission" date="2020-04" db="EMBL/GenBank/DDBJ databases">
        <authorList>
            <person name="Neveu A P."/>
        </authorList>
    </citation>
    <scope>NUCLEOTIDE SEQUENCE</scope>
    <source>
        <tissue evidence="9">Whole embryo</tissue>
    </source>
</reference>
<evidence type="ECO:0000256" key="2">
    <source>
        <dbReference type="ARBA" id="ARBA00007206"/>
    </source>
</evidence>
<gene>
    <name evidence="9" type="primary">Polr3c</name>
</gene>
<comment type="function">
    <text evidence="7">DNA-dependent RNA polymerase catalyzes the transcription of DNA into RNA using the four ribonucleoside triphosphates as substrates. Specific core component of RNA polymerase III which synthesizes small RNAs, such as 5S rRNA and tRNAs.</text>
</comment>
<dbReference type="InterPro" id="IPR036388">
    <property type="entry name" value="WH-like_DNA-bd_sf"/>
</dbReference>
<name>A0A6F9DPB5_9ASCI</name>
<evidence type="ECO:0000256" key="6">
    <source>
        <dbReference type="ARBA" id="ARBA00023242"/>
    </source>
</evidence>
<evidence type="ECO:0000256" key="3">
    <source>
        <dbReference type="ARBA" id="ARBA00016689"/>
    </source>
</evidence>
<accession>A0A6F9DPB5</accession>
<dbReference type="InterPro" id="IPR013197">
    <property type="entry name" value="RNA_pol_III_RPC82-rel_HTH"/>
</dbReference>
<dbReference type="PANTHER" id="PTHR12949:SF0">
    <property type="entry name" value="DNA-DIRECTED RNA POLYMERASE III SUBUNIT RPC3"/>
    <property type="match status" value="1"/>
</dbReference>
<dbReference type="AlphaFoldDB" id="A0A6F9DPB5"/>
<comment type="similarity">
    <text evidence="2 7">Belongs to the eukaryotic RPC3/POLR3C RNA polymerase subunit family.</text>
</comment>
<dbReference type="FunFam" id="1.10.10.10:FF:000218">
    <property type="entry name" value="DNA-directed RNA polymerase III subunit RPC3"/>
    <property type="match status" value="1"/>
</dbReference>
<dbReference type="InterPro" id="IPR039748">
    <property type="entry name" value="RPC3"/>
</dbReference>
<comment type="subunit">
    <text evidence="7">Component of the RNA polymerase III (Pol III) complex consisting of 17 subunits.</text>
</comment>